<dbReference type="GO" id="GO:0016887">
    <property type="term" value="F:ATP hydrolysis activity"/>
    <property type="evidence" value="ECO:0007669"/>
    <property type="project" value="InterPro"/>
</dbReference>
<evidence type="ECO:0000313" key="2">
    <source>
        <dbReference type="EMBL" id="KAK8730293.1"/>
    </source>
</evidence>
<dbReference type="GO" id="GO:0051228">
    <property type="term" value="P:mitotic spindle disassembly"/>
    <property type="evidence" value="ECO:0007669"/>
    <property type="project" value="TreeGrafter"/>
</dbReference>
<dbReference type="InterPro" id="IPR003593">
    <property type="entry name" value="AAA+_ATPase"/>
</dbReference>
<evidence type="ECO:0000313" key="3">
    <source>
        <dbReference type="Proteomes" id="UP001445076"/>
    </source>
</evidence>
<dbReference type="InterPro" id="IPR050168">
    <property type="entry name" value="AAA_ATPase_domain"/>
</dbReference>
<dbReference type="Gene3D" id="3.40.50.300">
    <property type="entry name" value="P-loop containing nucleotide triphosphate hydrolases"/>
    <property type="match status" value="2"/>
</dbReference>
<dbReference type="InterPro" id="IPR041569">
    <property type="entry name" value="AAA_lid_3"/>
</dbReference>
<dbReference type="GO" id="GO:0030970">
    <property type="term" value="P:retrograde protein transport, ER to cytosol"/>
    <property type="evidence" value="ECO:0007669"/>
    <property type="project" value="TreeGrafter"/>
</dbReference>
<dbReference type="GO" id="GO:0005829">
    <property type="term" value="C:cytosol"/>
    <property type="evidence" value="ECO:0007669"/>
    <property type="project" value="TreeGrafter"/>
</dbReference>
<proteinExistence type="predicted"/>
<dbReference type="GO" id="GO:0034098">
    <property type="term" value="C:VCP-NPL4-UFD1 AAA ATPase complex"/>
    <property type="evidence" value="ECO:0007669"/>
    <property type="project" value="TreeGrafter"/>
</dbReference>
<dbReference type="SMART" id="SM00382">
    <property type="entry name" value="AAA"/>
    <property type="match status" value="2"/>
</dbReference>
<dbReference type="GO" id="GO:0097352">
    <property type="term" value="P:autophagosome maturation"/>
    <property type="evidence" value="ECO:0007669"/>
    <property type="project" value="TreeGrafter"/>
</dbReference>
<protein>
    <recommendedName>
        <fullName evidence="1">AAA+ ATPase domain-containing protein</fullName>
    </recommendedName>
</protein>
<comment type="caution">
    <text evidence="2">The sequence shown here is derived from an EMBL/GenBank/DDBJ whole genome shotgun (WGS) entry which is preliminary data.</text>
</comment>
<dbReference type="Pfam" id="PF00004">
    <property type="entry name" value="AAA"/>
    <property type="match status" value="2"/>
</dbReference>
<organism evidence="2 3">
    <name type="scientific">Cherax quadricarinatus</name>
    <name type="common">Australian red claw crayfish</name>
    <dbReference type="NCBI Taxonomy" id="27406"/>
    <lineage>
        <taxon>Eukaryota</taxon>
        <taxon>Metazoa</taxon>
        <taxon>Ecdysozoa</taxon>
        <taxon>Arthropoda</taxon>
        <taxon>Crustacea</taxon>
        <taxon>Multicrustacea</taxon>
        <taxon>Malacostraca</taxon>
        <taxon>Eumalacostraca</taxon>
        <taxon>Eucarida</taxon>
        <taxon>Decapoda</taxon>
        <taxon>Pleocyemata</taxon>
        <taxon>Astacidea</taxon>
        <taxon>Parastacoidea</taxon>
        <taxon>Parastacidae</taxon>
        <taxon>Cherax</taxon>
    </lineage>
</organism>
<name>A0AAW0WRE9_CHEQU</name>
<dbReference type="GO" id="GO:0005524">
    <property type="term" value="F:ATP binding"/>
    <property type="evidence" value="ECO:0007669"/>
    <property type="project" value="InterPro"/>
</dbReference>
<accession>A0AAW0WRE9</accession>
<dbReference type="GO" id="GO:0005634">
    <property type="term" value="C:nucleus"/>
    <property type="evidence" value="ECO:0007669"/>
    <property type="project" value="TreeGrafter"/>
</dbReference>
<feature type="non-terminal residue" evidence="2">
    <location>
        <position position="1"/>
    </location>
</feature>
<dbReference type="PANTHER" id="PTHR23077:SF194">
    <property type="entry name" value="ATPASE FAMILY GENE 2 PROTEIN HOMOLOG B"/>
    <property type="match status" value="1"/>
</dbReference>
<dbReference type="Proteomes" id="UP001445076">
    <property type="component" value="Unassembled WGS sequence"/>
</dbReference>
<dbReference type="AlphaFoldDB" id="A0AAW0WRE9"/>
<dbReference type="PANTHER" id="PTHR23077">
    <property type="entry name" value="AAA-FAMILY ATPASE"/>
    <property type="match status" value="1"/>
</dbReference>
<gene>
    <name evidence="2" type="ORF">OTU49_008201</name>
</gene>
<dbReference type="GO" id="GO:0031593">
    <property type="term" value="F:polyubiquitin modification-dependent protein binding"/>
    <property type="evidence" value="ECO:0007669"/>
    <property type="project" value="TreeGrafter"/>
</dbReference>
<sequence>IVSEMEESVFLASVESYGPGDIQQCLIPSPLLLGVKGTVGGYMKLSLTSGICLICRAVPVMDTCSDVGFQVIACNCVYMGMTSSATSLITGNYTISSFQISALKFAPIKDIDVTVILNTVEDVLKYRKNKQCFKDSLRELLKLYGVVNKSNINCRKNPLGELLGISQVIIVKCSLSSHEVGVVATNTIINLSGVESEDRRRMTVHNTVSLGGLDKILAYLRRIIVEPWMRKEQFNRAGVTYPSGILLVGPPGCGKTSLVRQLCAETGACLVATAAAELVSPYEEEMEKNFVKVAEQAQALSEEGPCLFFIDEIDSLCPMRTKESSLHDQRLTTQVLLMLDECRQCSNLTLMAATNRPFDLDPALRRSGRLEVEILLNVPSAADRVSILNVHSAKLLPNNHSGLATVAHATPGFVGADLQALTELTQLQVNAKLTKQETVNSKEIIDIMLANTATIIPSIHKTLDFITAKPQASPVGGLQEVKSKLDQIFTHHVKFATAYAKLKLKRPRGLLLYGPRGCGKTRLVASMASSKGCTFITANASHLLSPYVGDSEKRIAALFHAARLAQPSIVFIDEIDGIFGCREASGSSIHISILNELLQAMDGADVRVTSLQGASLLTNNITAEHDGVLVCAATNHPRNLDPALLRPGRFDCLVYVPLPDADARLDILKLKTSMMHIDSHNILEHLAVKTEGFTGAELDNLVMKALVAAVKAKHYEEESLQVLLQETDLLEALQSISPTVTNKEIRDYQEFERIINYK</sequence>
<dbReference type="SUPFAM" id="SSF52540">
    <property type="entry name" value="P-loop containing nucleoside triphosphate hydrolases"/>
    <property type="match status" value="2"/>
</dbReference>
<keyword evidence="3" id="KW-1185">Reference proteome</keyword>
<dbReference type="PROSITE" id="PS00674">
    <property type="entry name" value="AAA"/>
    <property type="match status" value="1"/>
</dbReference>
<dbReference type="Gene3D" id="1.10.8.60">
    <property type="match status" value="2"/>
</dbReference>
<reference evidence="2 3" key="1">
    <citation type="journal article" date="2024" name="BMC Genomics">
        <title>Genome assembly of redclaw crayfish (Cherax quadricarinatus) provides insights into its immune adaptation and hypoxia tolerance.</title>
        <authorList>
            <person name="Liu Z."/>
            <person name="Zheng J."/>
            <person name="Li H."/>
            <person name="Fang K."/>
            <person name="Wang S."/>
            <person name="He J."/>
            <person name="Zhou D."/>
            <person name="Weng S."/>
            <person name="Chi M."/>
            <person name="Gu Z."/>
            <person name="He J."/>
            <person name="Li F."/>
            <person name="Wang M."/>
        </authorList>
    </citation>
    <scope>NUCLEOTIDE SEQUENCE [LARGE SCALE GENOMIC DNA]</scope>
    <source>
        <strain evidence="2">ZL_2023a</strain>
    </source>
</reference>
<feature type="domain" description="AAA+ ATPase" evidence="1">
    <location>
        <begin position="506"/>
        <end position="660"/>
    </location>
</feature>
<dbReference type="EMBL" id="JARKIK010000065">
    <property type="protein sequence ID" value="KAK8730293.1"/>
    <property type="molecule type" value="Genomic_DNA"/>
</dbReference>
<feature type="domain" description="AAA+ ATPase" evidence="1">
    <location>
        <begin position="241"/>
        <end position="380"/>
    </location>
</feature>
<evidence type="ECO:0000259" key="1">
    <source>
        <dbReference type="SMART" id="SM00382"/>
    </source>
</evidence>
<dbReference type="InterPro" id="IPR003960">
    <property type="entry name" value="ATPase_AAA_CS"/>
</dbReference>
<dbReference type="InterPro" id="IPR003959">
    <property type="entry name" value="ATPase_AAA_core"/>
</dbReference>
<dbReference type="Pfam" id="PF17862">
    <property type="entry name" value="AAA_lid_3"/>
    <property type="match status" value="1"/>
</dbReference>
<dbReference type="InterPro" id="IPR027417">
    <property type="entry name" value="P-loop_NTPase"/>
</dbReference>